<reference evidence="1 2" key="1">
    <citation type="submission" date="2022-02" db="EMBL/GenBank/DDBJ databases">
        <title>Paenibacillus sp. MBLB1776 Whole Genome Shotgun Sequencing.</title>
        <authorList>
            <person name="Hwang C.Y."/>
            <person name="Cho E.-S."/>
            <person name="Seo M.-J."/>
        </authorList>
    </citation>
    <scope>NUCLEOTIDE SEQUENCE [LARGE SCALE GENOMIC DNA]</scope>
    <source>
        <strain evidence="1 2">MBLB1776</strain>
    </source>
</reference>
<name>A0AA96LB12_9BACL</name>
<dbReference type="Proteomes" id="UP001305702">
    <property type="component" value="Chromosome"/>
</dbReference>
<dbReference type="CDD" id="cd07824">
    <property type="entry name" value="SRPBCC_6"/>
    <property type="match status" value="1"/>
</dbReference>
<organism evidence="1 2">
    <name type="scientific">Paenibacillus aurantius</name>
    <dbReference type="NCBI Taxonomy" id="2918900"/>
    <lineage>
        <taxon>Bacteria</taxon>
        <taxon>Bacillati</taxon>
        <taxon>Bacillota</taxon>
        <taxon>Bacilli</taxon>
        <taxon>Bacillales</taxon>
        <taxon>Paenibacillaceae</taxon>
        <taxon>Paenibacillus</taxon>
    </lineage>
</organism>
<dbReference type="AlphaFoldDB" id="A0AA96LB12"/>
<gene>
    <name evidence="1" type="ORF">MJA45_22310</name>
</gene>
<dbReference type="EMBL" id="CP130318">
    <property type="protein sequence ID" value="WNQ10327.1"/>
    <property type="molecule type" value="Genomic_DNA"/>
</dbReference>
<proteinExistence type="predicted"/>
<accession>A0AA96LB12</accession>
<protein>
    <submittedName>
        <fullName evidence="1">SRPBCC family protein</fullName>
    </submittedName>
</protein>
<dbReference type="InterPro" id="IPR023393">
    <property type="entry name" value="START-like_dom_sf"/>
</dbReference>
<dbReference type="SUPFAM" id="SSF55961">
    <property type="entry name" value="Bet v1-like"/>
    <property type="match status" value="1"/>
</dbReference>
<dbReference type="RefSeq" id="WP_315604101.1">
    <property type="nucleotide sequence ID" value="NZ_CP130318.1"/>
</dbReference>
<evidence type="ECO:0000313" key="2">
    <source>
        <dbReference type="Proteomes" id="UP001305702"/>
    </source>
</evidence>
<dbReference type="Gene3D" id="3.30.530.20">
    <property type="match status" value="1"/>
</dbReference>
<dbReference type="KEGG" id="paun:MJA45_22310"/>
<evidence type="ECO:0000313" key="1">
    <source>
        <dbReference type="EMBL" id="WNQ10327.1"/>
    </source>
</evidence>
<sequence>MTAYQYAFRTIWEVEADLPRVWELLSDYQYGQWWKGVSAYKVREGSPGNGIGSVYASIFRTKLPYRLIFLSELVHCEPMRALEFKAYGELEGRGAWKLTQHGTITRIEYRWQVNTNKSWMNRLAPLLRPLYRWNHRKVMDEGARGFAKKLGARLVSC</sequence>
<keyword evidence="2" id="KW-1185">Reference proteome</keyword>